<sequence>MVAKTLLCFASADNGVSLSCMSSKKSTPIGKLSPLFSSCQKHIFSKNPELSSPNKDTSQESLSKNLDKETVASLEPLYKFLKSSTITFDEALRTFNQMTLMQPPPPMSSFNLLLGALVKIRQHNHCRFALQKIGFNWIFA</sequence>
<proteinExistence type="predicted"/>
<gene>
    <name evidence="2" type="ORF">V6N11_072840</name>
</gene>
<evidence type="ECO:0008006" key="4">
    <source>
        <dbReference type="Google" id="ProtNLM"/>
    </source>
</evidence>
<protein>
    <recommendedName>
        <fullName evidence="4">Pentatricopeptide repeat-containing protein</fullName>
    </recommendedName>
</protein>
<organism evidence="2 3">
    <name type="scientific">Hibiscus sabdariffa</name>
    <name type="common">roselle</name>
    <dbReference type="NCBI Taxonomy" id="183260"/>
    <lineage>
        <taxon>Eukaryota</taxon>
        <taxon>Viridiplantae</taxon>
        <taxon>Streptophyta</taxon>
        <taxon>Embryophyta</taxon>
        <taxon>Tracheophyta</taxon>
        <taxon>Spermatophyta</taxon>
        <taxon>Magnoliopsida</taxon>
        <taxon>eudicotyledons</taxon>
        <taxon>Gunneridae</taxon>
        <taxon>Pentapetalae</taxon>
        <taxon>rosids</taxon>
        <taxon>malvids</taxon>
        <taxon>Malvales</taxon>
        <taxon>Malvaceae</taxon>
        <taxon>Malvoideae</taxon>
        <taxon>Hibiscus</taxon>
    </lineage>
</organism>
<evidence type="ECO:0000256" key="1">
    <source>
        <dbReference type="SAM" id="MobiDB-lite"/>
    </source>
</evidence>
<evidence type="ECO:0000313" key="2">
    <source>
        <dbReference type="EMBL" id="KAK8488620.1"/>
    </source>
</evidence>
<keyword evidence="3" id="KW-1185">Reference proteome</keyword>
<comment type="caution">
    <text evidence="2">The sequence shown here is derived from an EMBL/GenBank/DDBJ whole genome shotgun (WGS) entry which is preliminary data.</text>
</comment>
<reference evidence="2 3" key="1">
    <citation type="journal article" date="2024" name="G3 (Bethesda)">
        <title>Genome assembly of Hibiscus sabdariffa L. provides insights into metabolisms of medicinal natural products.</title>
        <authorList>
            <person name="Kim T."/>
        </authorList>
    </citation>
    <scope>NUCLEOTIDE SEQUENCE [LARGE SCALE GENOMIC DNA]</scope>
    <source>
        <strain evidence="2">TK-2024</strain>
        <tissue evidence="2">Old leaves</tissue>
    </source>
</reference>
<dbReference type="EMBL" id="JBBPBN010000343">
    <property type="protein sequence ID" value="KAK8488620.1"/>
    <property type="molecule type" value="Genomic_DNA"/>
</dbReference>
<name>A0ABR2A6J6_9ROSI</name>
<accession>A0ABR2A6J6</accession>
<feature type="region of interest" description="Disordered" evidence="1">
    <location>
        <begin position="46"/>
        <end position="65"/>
    </location>
</feature>
<dbReference type="Proteomes" id="UP001396334">
    <property type="component" value="Unassembled WGS sequence"/>
</dbReference>
<evidence type="ECO:0000313" key="3">
    <source>
        <dbReference type="Proteomes" id="UP001396334"/>
    </source>
</evidence>
<feature type="compositionally biased region" description="Polar residues" evidence="1">
    <location>
        <begin position="48"/>
        <end position="64"/>
    </location>
</feature>